<dbReference type="Gene3D" id="1.20.1250.20">
    <property type="entry name" value="MFS general substrate transporter like domains"/>
    <property type="match status" value="1"/>
</dbReference>
<dbReference type="Proteomes" id="UP000267430">
    <property type="component" value="Unassembled WGS sequence"/>
</dbReference>
<dbReference type="Pfam" id="PF07690">
    <property type="entry name" value="MFS_1"/>
    <property type="match status" value="1"/>
</dbReference>
<feature type="transmembrane region" description="Helical" evidence="7">
    <location>
        <begin position="355"/>
        <end position="376"/>
    </location>
</feature>
<keyword evidence="4 7" id="KW-0812">Transmembrane</keyword>
<dbReference type="EMBL" id="RYZZ01000016">
    <property type="protein sequence ID" value="RUQ28365.1"/>
    <property type="molecule type" value="Genomic_DNA"/>
</dbReference>
<feature type="transmembrane region" description="Helical" evidence="7">
    <location>
        <begin position="172"/>
        <end position="196"/>
    </location>
</feature>
<keyword evidence="3" id="KW-1003">Cell membrane</keyword>
<organism evidence="9 10">
    <name type="scientific">Peribacillus cavernae</name>
    <dbReference type="NCBI Taxonomy" id="1674310"/>
    <lineage>
        <taxon>Bacteria</taxon>
        <taxon>Bacillati</taxon>
        <taxon>Bacillota</taxon>
        <taxon>Bacilli</taxon>
        <taxon>Bacillales</taxon>
        <taxon>Bacillaceae</taxon>
        <taxon>Peribacillus</taxon>
    </lineage>
</organism>
<feature type="transmembrane region" description="Helical" evidence="7">
    <location>
        <begin position="263"/>
        <end position="281"/>
    </location>
</feature>
<evidence type="ECO:0000256" key="7">
    <source>
        <dbReference type="SAM" id="Phobius"/>
    </source>
</evidence>
<feature type="transmembrane region" description="Helical" evidence="7">
    <location>
        <begin position="82"/>
        <end position="102"/>
    </location>
</feature>
<dbReference type="InterPro" id="IPR011701">
    <property type="entry name" value="MFS"/>
</dbReference>
<evidence type="ECO:0000256" key="3">
    <source>
        <dbReference type="ARBA" id="ARBA00022475"/>
    </source>
</evidence>
<evidence type="ECO:0000259" key="8">
    <source>
        <dbReference type="PROSITE" id="PS50850"/>
    </source>
</evidence>
<evidence type="ECO:0000256" key="6">
    <source>
        <dbReference type="ARBA" id="ARBA00023136"/>
    </source>
</evidence>
<dbReference type="GO" id="GO:0022857">
    <property type="term" value="F:transmembrane transporter activity"/>
    <property type="evidence" value="ECO:0007669"/>
    <property type="project" value="InterPro"/>
</dbReference>
<name>A0A433HJI2_9BACI</name>
<dbReference type="InterPro" id="IPR036259">
    <property type="entry name" value="MFS_trans_sf"/>
</dbReference>
<keyword evidence="10" id="KW-1185">Reference proteome</keyword>
<dbReference type="PANTHER" id="PTHR43124:SF3">
    <property type="entry name" value="CHLORAMPHENICOL EFFLUX PUMP RV0191"/>
    <property type="match status" value="1"/>
</dbReference>
<comment type="caution">
    <text evidence="9">The sequence shown here is derived from an EMBL/GenBank/DDBJ whole genome shotgun (WGS) entry which is preliminary data.</text>
</comment>
<evidence type="ECO:0000313" key="9">
    <source>
        <dbReference type="EMBL" id="RUQ28365.1"/>
    </source>
</evidence>
<dbReference type="InterPro" id="IPR050189">
    <property type="entry name" value="MFS_Efflux_Transporters"/>
</dbReference>
<gene>
    <name evidence="9" type="ORF">ELQ35_12305</name>
</gene>
<feature type="transmembrane region" description="Helical" evidence="7">
    <location>
        <begin position="12"/>
        <end position="38"/>
    </location>
</feature>
<dbReference type="AlphaFoldDB" id="A0A433HJI2"/>
<sequence length="414" mass="45394">MEQKKATEENKVSAWCIISMASIPLVMTLGNSMLIPILPIFEEKVGITSLQSSMVITSYSIASIFLIPVAGYLSDTLGRKKVILPALVIALLGGLIAGFASWKLEHPFTWIIIGRVLQGIGASGASPIILPLVGDLYKDDDEKTSSCLGIIETSNTFGKVLSPILGSLFAAFIWYLPFFSISFFSLISIILVFFFIKVPKEKEEPKKFKEFINTTKKTFKQEGKWLFTIFLLGAFVMLILFGMLFFLSDSLEAIHQLKGVKKGFIIAIPLFLLCISSFITGRTIKGSLPAMKKLIIACLILMSISVVFVGYTKARLILLLVVTSLVGIAIGALLPTLDAMITENIEKEERGTISAFYSSARFTGVALGPPLMSILMKNYLNVSYIASGVIGILIMFIVLKFIKTENAEKKEAHA</sequence>
<feature type="transmembrane region" description="Helical" evidence="7">
    <location>
        <begin position="225"/>
        <end position="247"/>
    </location>
</feature>
<evidence type="ECO:0000256" key="2">
    <source>
        <dbReference type="ARBA" id="ARBA00022448"/>
    </source>
</evidence>
<protein>
    <submittedName>
        <fullName evidence="9">MFS transporter</fullName>
    </submittedName>
</protein>
<keyword evidence="2" id="KW-0813">Transport</keyword>
<dbReference type="GO" id="GO:0005886">
    <property type="term" value="C:plasma membrane"/>
    <property type="evidence" value="ECO:0007669"/>
    <property type="project" value="UniProtKB-SubCell"/>
</dbReference>
<keyword evidence="6 7" id="KW-0472">Membrane</keyword>
<dbReference type="CDD" id="cd17474">
    <property type="entry name" value="MFS_YfmO_like"/>
    <property type="match status" value="1"/>
</dbReference>
<evidence type="ECO:0000256" key="4">
    <source>
        <dbReference type="ARBA" id="ARBA00022692"/>
    </source>
</evidence>
<feature type="transmembrane region" description="Helical" evidence="7">
    <location>
        <begin position="50"/>
        <end position="70"/>
    </location>
</feature>
<feature type="transmembrane region" description="Helical" evidence="7">
    <location>
        <begin position="382"/>
        <end position="402"/>
    </location>
</feature>
<feature type="transmembrane region" description="Helical" evidence="7">
    <location>
        <begin position="293"/>
        <end position="311"/>
    </location>
</feature>
<feature type="transmembrane region" description="Helical" evidence="7">
    <location>
        <begin position="317"/>
        <end position="334"/>
    </location>
</feature>
<dbReference type="RefSeq" id="WP_126865126.1">
    <property type="nucleotide sequence ID" value="NZ_JAUSTX010000003.1"/>
</dbReference>
<dbReference type="SUPFAM" id="SSF103473">
    <property type="entry name" value="MFS general substrate transporter"/>
    <property type="match status" value="1"/>
</dbReference>
<dbReference type="PANTHER" id="PTHR43124">
    <property type="entry name" value="PURINE EFFLUX PUMP PBUE"/>
    <property type="match status" value="1"/>
</dbReference>
<evidence type="ECO:0000256" key="5">
    <source>
        <dbReference type="ARBA" id="ARBA00022989"/>
    </source>
</evidence>
<reference evidence="9 10" key="1">
    <citation type="submission" date="2018-12" db="EMBL/GenBank/DDBJ databases">
        <title>Bacillus chawlae sp. nov., Bacillus glennii sp. nov., and Bacillus saganii sp. nov. Isolated from the Vehicle Assembly Building at Kennedy Space Center where the Viking Spacecraft were Assembled.</title>
        <authorList>
            <person name="Seuylemezian A."/>
            <person name="Vaishampayan P."/>
        </authorList>
    </citation>
    <scope>NUCLEOTIDE SEQUENCE [LARGE SCALE GENOMIC DNA]</scope>
    <source>
        <strain evidence="9 10">L5</strain>
    </source>
</reference>
<dbReference type="InterPro" id="IPR020846">
    <property type="entry name" value="MFS_dom"/>
</dbReference>
<accession>A0A433HJI2</accession>
<proteinExistence type="predicted"/>
<evidence type="ECO:0000256" key="1">
    <source>
        <dbReference type="ARBA" id="ARBA00004651"/>
    </source>
</evidence>
<evidence type="ECO:0000313" key="10">
    <source>
        <dbReference type="Proteomes" id="UP000267430"/>
    </source>
</evidence>
<comment type="subcellular location">
    <subcellularLocation>
        <location evidence="1">Cell membrane</location>
        <topology evidence="1">Multi-pass membrane protein</topology>
    </subcellularLocation>
</comment>
<keyword evidence="5 7" id="KW-1133">Transmembrane helix</keyword>
<feature type="domain" description="Major facilitator superfamily (MFS) profile" evidence="8">
    <location>
        <begin position="16"/>
        <end position="406"/>
    </location>
</feature>
<dbReference type="PROSITE" id="PS50850">
    <property type="entry name" value="MFS"/>
    <property type="match status" value="1"/>
</dbReference>
<dbReference type="OrthoDB" id="2986280at2"/>